<evidence type="ECO:0000256" key="1">
    <source>
        <dbReference type="SAM" id="MobiDB-lite"/>
    </source>
</evidence>
<proteinExistence type="predicted"/>
<comment type="caution">
    <text evidence="3">The sequence shown here is derived from an EMBL/GenBank/DDBJ whole genome shotgun (WGS) entry which is preliminary data.</text>
</comment>
<protein>
    <recommendedName>
        <fullName evidence="5">RcnB family protein</fullName>
    </recommendedName>
</protein>
<feature type="chain" id="PRO_5032509241" description="RcnB family protein" evidence="2">
    <location>
        <begin position="28"/>
        <end position="227"/>
    </location>
</feature>
<feature type="region of interest" description="Disordered" evidence="1">
    <location>
        <begin position="31"/>
        <end position="123"/>
    </location>
</feature>
<dbReference type="Proteomes" id="UP000545386">
    <property type="component" value="Unassembled WGS sequence"/>
</dbReference>
<sequence length="227" mass="22848">MKMSSAWRGAAAALAIAGLLATAPASAQVPDFVQNGPGAGQGKGPGNGQGRGGPNIQGTPGQGPGAGQGKGPGSGPKYGNGSGQGPGSGPGMGQGSGPGSANGMGQGGGRQMGPGTRGGADMSIRFSFNDDQRRYAHDYFRDMYRAGNCPPGLAKKNNGCMPPGQARQWRRGYPLGADVMFYELDGPLLARIGPPPSGHRYVRVASDILMLAVGTNLVVDAIENLGQ</sequence>
<evidence type="ECO:0008006" key="5">
    <source>
        <dbReference type="Google" id="ProtNLM"/>
    </source>
</evidence>
<dbReference type="Gene3D" id="3.10.450.160">
    <property type="entry name" value="inner membrane protein cigr"/>
    <property type="match status" value="1"/>
</dbReference>
<name>A0A842HMJ2_9BURK</name>
<dbReference type="AlphaFoldDB" id="A0A842HMJ2"/>
<accession>A0A842HMJ2</accession>
<dbReference type="RefSeq" id="WP_185778379.1">
    <property type="nucleotide sequence ID" value="NZ_JACJUU010000001.1"/>
</dbReference>
<keyword evidence="4" id="KW-1185">Reference proteome</keyword>
<dbReference type="EMBL" id="JACJUU010000001">
    <property type="protein sequence ID" value="MBC2768540.1"/>
    <property type="molecule type" value="Genomic_DNA"/>
</dbReference>
<evidence type="ECO:0000313" key="4">
    <source>
        <dbReference type="Proteomes" id="UP000545386"/>
    </source>
</evidence>
<evidence type="ECO:0000256" key="2">
    <source>
        <dbReference type="SAM" id="SignalP"/>
    </source>
</evidence>
<keyword evidence="2" id="KW-0732">Signal</keyword>
<evidence type="ECO:0000313" key="3">
    <source>
        <dbReference type="EMBL" id="MBC2768540.1"/>
    </source>
</evidence>
<feature type="compositionally biased region" description="Gly residues" evidence="1">
    <location>
        <begin position="37"/>
        <end position="118"/>
    </location>
</feature>
<feature type="signal peptide" evidence="2">
    <location>
        <begin position="1"/>
        <end position="27"/>
    </location>
</feature>
<gene>
    <name evidence="3" type="ORF">GTU67_01255</name>
</gene>
<organism evidence="3 4">
    <name type="scientific">Pusillimonas minor</name>
    <dbReference type="NCBI Taxonomy" id="2697024"/>
    <lineage>
        <taxon>Bacteria</taxon>
        <taxon>Pseudomonadati</taxon>
        <taxon>Pseudomonadota</taxon>
        <taxon>Betaproteobacteria</taxon>
        <taxon>Burkholderiales</taxon>
        <taxon>Alcaligenaceae</taxon>
        <taxon>Pusillimonas</taxon>
    </lineage>
</organism>
<reference evidence="3 4" key="1">
    <citation type="submission" date="2020-08" db="EMBL/GenBank/DDBJ databases">
        <title>Paraeoetvoesia sp. YC-7-48 draft genome sequence.</title>
        <authorList>
            <person name="Yao L."/>
        </authorList>
    </citation>
    <scope>NUCLEOTIDE SEQUENCE [LARGE SCALE GENOMIC DNA]</scope>
    <source>
        <strain evidence="4">YC-7-48</strain>
    </source>
</reference>